<evidence type="ECO:0000256" key="1">
    <source>
        <dbReference type="SAM" id="MobiDB-lite"/>
    </source>
</evidence>
<organism evidence="2 3">
    <name type="scientific">Polymorphospora rubra</name>
    <dbReference type="NCBI Taxonomy" id="338584"/>
    <lineage>
        <taxon>Bacteria</taxon>
        <taxon>Bacillati</taxon>
        <taxon>Actinomycetota</taxon>
        <taxon>Actinomycetes</taxon>
        <taxon>Micromonosporales</taxon>
        <taxon>Micromonosporaceae</taxon>
        <taxon>Polymorphospora</taxon>
    </lineage>
</organism>
<sequence>MTPQLRDYHGHPYELTDPEQAGRRFDEQIETIMPHGGCGQTITIGPPDQPTLRIDIDIDIDADRAALRWLPDGSYATDLDPDTPITVYESPDIGLSDIPANLARLNTAKTRQAVIGYVTTGTRPTRVTWKHPAHN</sequence>
<dbReference type="Proteomes" id="UP000680866">
    <property type="component" value="Chromosome"/>
</dbReference>
<dbReference type="InterPro" id="IPR025680">
    <property type="entry name" value="DddI"/>
</dbReference>
<evidence type="ECO:0000313" key="3">
    <source>
        <dbReference type="Proteomes" id="UP000680866"/>
    </source>
</evidence>
<evidence type="ECO:0000313" key="2">
    <source>
        <dbReference type="EMBL" id="BCJ69569.1"/>
    </source>
</evidence>
<reference evidence="2" key="1">
    <citation type="submission" date="2020-08" db="EMBL/GenBank/DDBJ databases">
        <title>Whole genome shotgun sequence of Polymorphospora rubra NBRC 101157.</title>
        <authorList>
            <person name="Komaki H."/>
            <person name="Tamura T."/>
        </authorList>
    </citation>
    <scope>NUCLEOTIDE SEQUENCE</scope>
    <source>
        <strain evidence="2">NBRC 101157</strain>
    </source>
</reference>
<dbReference type="Pfam" id="PF14430">
    <property type="entry name" value="Imm1"/>
    <property type="match status" value="1"/>
</dbReference>
<name>A0A810NBV6_9ACTN</name>
<proteinExistence type="predicted"/>
<dbReference type="EMBL" id="AP023359">
    <property type="protein sequence ID" value="BCJ69569.1"/>
    <property type="molecule type" value="Genomic_DNA"/>
</dbReference>
<accession>A0A810NBV6</accession>
<protein>
    <submittedName>
        <fullName evidence="2">Uncharacterized protein</fullName>
    </submittedName>
</protein>
<keyword evidence="3" id="KW-1185">Reference proteome</keyword>
<dbReference type="KEGG" id="pry:Prubr_65900"/>
<gene>
    <name evidence="2" type="ORF">Prubr_65900</name>
</gene>
<feature type="region of interest" description="Disordered" evidence="1">
    <location>
        <begin position="1"/>
        <end position="20"/>
    </location>
</feature>
<dbReference type="RefSeq" id="WP_212818947.1">
    <property type="nucleotide sequence ID" value="NZ_AP023359.1"/>
</dbReference>
<dbReference type="AlphaFoldDB" id="A0A810NBV6"/>